<dbReference type="Proteomes" id="UP000326759">
    <property type="component" value="Unassembled WGS sequence"/>
</dbReference>
<evidence type="ECO:0000313" key="2">
    <source>
        <dbReference type="EMBL" id="KAB7499922.1"/>
    </source>
</evidence>
<feature type="transmembrane region" description="Helical" evidence="1">
    <location>
        <begin position="107"/>
        <end position="127"/>
    </location>
</feature>
<keyword evidence="1" id="KW-0812">Transmembrane</keyword>
<name>A0A5N5T0U0_9CRUS</name>
<dbReference type="EMBL" id="SEYY01016039">
    <property type="protein sequence ID" value="KAB7499922.1"/>
    <property type="molecule type" value="Genomic_DNA"/>
</dbReference>
<dbReference type="AlphaFoldDB" id="A0A5N5T0U0"/>
<comment type="caution">
    <text evidence="2">The sequence shown here is derived from an EMBL/GenBank/DDBJ whole genome shotgun (WGS) entry which is preliminary data.</text>
</comment>
<keyword evidence="3" id="KW-1185">Reference proteome</keyword>
<proteinExistence type="predicted"/>
<reference evidence="2 3" key="1">
    <citation type="journal article" date="2019" name="PLoS Biol.">
        <title>Sex chromosomes control vertical transmission of feminizing Wolbachia symbionts in an isopod.</title>
        <authorList>
            <person name="Becking T."/>
            <person name="Chebbi M.A."/>
            <person name="Giraud I."/>
            <person name="Moumen B."/>
            <person name="Laverre T."/>
            <person name="Caubet Y."/>
            <person name="Peccoud J."/>
            <person name="Gilbert C."/>
            <person name="Cordaux R."/>
        </authorList>
    </citation>
    <scope>NUCLEOTIDE SEQUENCE [LARGE SCALE GENOMIC DNA]</scope>
    <source>
        <strain evidence="2">ANa2</strain>
        <tissue evidence="2">Whole body excluding digestive tract and cuticle</tissue>
    </source>
</reference>
<protein>
    <submittedName>
        <fullName evidence="2">Uncharacterized protein</fullName>
    </submittedName>
</protein>
<keyword evidence="1" id="KW-0472">Membrane</keyword>
<evidence type="ECO:0000313" key="3">
    <source>
        <dbReference type="Proteomes" id="UP000326759"/>
    </source>
</evidence>
<gene>
    <name evidence="2" type="ORF">Anas_12560</name>
</gene>
<sequence>MNVIYALFSLQFPMQIFLGELNCFMYEYVYSENNAVISLELKKVATAALFDSKEKRLLNISLHITNPTSNPHHISLFSPTDYNSSLRRVLSITEFYLIKFMSFKTPFLFSPGDSFSIFVTALVQLVYLGNNKKFYVL</sequence>
<evidence type="ECO:0000256" key="1">
    <source>
        <dbReference type="SAM" id="Phobius"/>
    </source>
</evidence>
<keyword evidence="1" id="KW-1133">Transmembrane helix</keyword>
<organism evidence="2 3">
    <name type="scientific">Armadillidium nasatum</name>
    <dbReference type="NCBI Taxonomy" id="96803"/>
    <lineage>
        <taxon>Eukaryota</taxon>
        <taxon>Metazoa</taxon>
        <taxon>Ecdysozoa</taxon>
        <taxon>Arthropoda</taxon>
        <taxon>Crustacea</taxon>
        <taxon>Multicrustacea</taxon>
        <taxon>Malacostraca</taxon>
        <taxon>Eumalacostraca</taxon>
        <taxon>Peracarida</taxon>
        <taxon>Isopoda</taxon>
        <taxon>Oniscidea</taxon>
        <taxon>Crinocheta</taxon>
        <taxon>Armadillidiidae</taxon>
        <taxon>Armadillidium</taxon>
    </lineage>
</organism>
<accession>A0A5N5T0U0</accession>